<evidence type="ECO:0000313" key="13">
    <source>
        <dbReference type="EMBL" id="MBC8575432.1"/>
    </source>
</evidence>
<feature type="binding site" evidence="10">
    <location>
        <begin position="112"/>
        <end position="115"/>
    </location>
    <ligand>
        <name>GTP</name>
        <dbReference type="ChEBI" id="CHEBI:37565"/>
    </ligand>
</feature>
<reference evidence="13 14" key="1">
    <citation type="submission" date="2020-08" db="EMBL/GenBank/DDBJ databases">
        <title>Genome public.</title>
        <authorList>
            <person name="Liu C."/>
            <person name="Sun Q."/>
        </authorList>
    </citation>
    <scope>NUCLEOTIDE SEQUENCE [LARGE SCALE GENOMIC DNA]</scope>
    <source>
        <strain evidence="13 14">BX1</strain>
    </source>
</reference>
<protein>
    <recommendedName>
        <fullName evidence="10">Small ribosomal subunit biogenesis GTPase RsgA</fullName>
        <ecNumber evidence="10">3.6.1.-</ecNumber>
    </recommendedName>
</protein>
<dbReference type="Gene3D" id="1.10.40.50">
    <property type="entry name" value="Probable gtpase engc, domain 3"/>
    <property type="match status" value="1"/>
</dbReference>
<dbReference type="CDD" id="cd04466">
    <property type="entry name" value="S1_YloQ_GTPase"/>
    <property type="match status" value="1"/>
</dbReference>
<comment type="cofactor">
    <cofactor evidence="10">
        <name>Zn(2+)</name>
        <dbReference type="ChEBI" id="CHEBI:29105"/>
    </cofactor>
    <text evidence="10">Binds 1 zinc ion per subunit.</text>
</comment>
<evidence type="ECO:0000259" key="11">
    <source>
        <dbReference type="PROSITE" id="PS50936"/>
    </source>
</evidence>
<dbReference type="RefSeq" id="WP_262399067.1">
    <property type="nucleotide sequence ID" value="NZ_JACRTB010000003.1"/>
</dbReference>
<evidence type="ECO:0000256" key="4">
    <source>
        <dbReference type="ARBA" id="ARBA00022730"/>
    </source>
</evidence>
<dbReference type="InterPro" id="IPR030378">
    <property type="entry name" value="G_CP_dom"/>
</dbReference>
<dbReference type="HAMAP" id="MF_01820">
    <property type="entry name" value="GTPase_RsgA"/>
    <property type="match status" value="1"/>
</dbReference>
<evidence type="ECO:0000259" key="12">
    <source>
        <dbReference type="PROSITE" id="PS51721"/>
    </source>
</evidence>
<keyword evidence="9 10" id="KW-0342">GTP-binding</keyword>
<organism evidence="13 14">
    <name type="scientific">Yanshouia hominis</name>
    <dbReference type="NCBI Taxonomy" id="2763673"/>
    <lineage>
        <taxon>Bacteria</taxon>
        <taxon>Bacillati</taxon>
        <taxon>Bacillota</taxon>
        <taxon>Clostridia</taxon>
        <taxon>Eubacteriales</taxon>
        <taxon>Oscillospiraceae</taxon>
        <taxon>Yanshouia</taxon>
    </lineage>
</organism>
<evidence type="ECO:0000256" key="8">
    <source>
        <dbReference type="ARBA" id="ARBA00022884"/>
    </source>
</evidence>
<evidence type="ECO:0000256" key="3">
    <source>
        <dbReference type="ARBA" id="ARBA00022723"/>
    </source>
</evidence>
<accession>A0ABR7NGB0</accession>
<dbReference type="CDD" id="cd01854">
    <property type="entry name" value="YjeQ_EngC"/>
    <property type="match status" value="1"/>
</dbReference>
<evidence type="ECO:0000256" key="7">
    <source>
        <dbReference type="ARBA" id="ARBA00022833"/>
    </source>
</evidence>
<name>A0ABR7NGB0_9FIRM</name>
<feature type="binding site" evidence="10">
    <location>
        <position position="250"/>
    </location>
    <ligand>
        <name>Zn(2+)</name>
        <dbReference type="ChEBI" id="CHEBI:29105"/>
    </ligand>
</feature>
<comment type="subcellular location">
    <subcellularLocation>
        <location evidence="10">Cytoplasm</location>
    </subcellularLocation>
</comment>
<dbReference type="SUPFAM" id="SSF52540">
    <property type="entry name" value="P-loop containing nucleoside triphosphate hydrolases"/>
    <property type="match status" value="1"/>
</dbReference>
<dbReference type="Gene3D" id="3.40.50.300">
    <property type="entry name" value="P-loop containing nucleotide triphosphate hydrolases"/>
    <property type="match status" value="1"/>
</dbReference>
<dbReference type="EMBL" id="JACRTB010000003">
    <property type="protein sequence ID" value="MBC8575432.1"/>
    <property type="molecule type" value="Genomic_DNA"/>
</dbReference>
<evidence type="ECO:0000256" key="1">
    <source>
        <dbReference type="ARBA" id="ARBA00022490"/>
    </source>
</evidence>
<feature type="binding site" evidence="10">
    <location>
        <position position="243"/>
    </location>
    <ligand>
        <name>Zn(2+)</name>
        <dbReference type="ChEBI" id="CHEBI:29105"/>
    </ligand>
</feature>
<evidence type="ECO:0000256" key="5">
    <source>
        <dbReference type="ARBA" id="ARBA00022741"/>
    </source>
</evidence>
<keyword evidence="4 10" id="KW-0699">rRNA-binding</keyword>
<keyword evidence="14" id="KW-1185">Reference proteome</keyword>
<comment type="caution">
    <text evidence="13">The sequence shown here is derived from an EMBL/GenBank/DDBJ whole genome shotgun (WGS) entry which is preliminary data.</text>
</comment>
<dbReference type="PROSITE" id="PS50936">
    <property type="entry name" value="ENGC_GTPASE"/>
    <property type="match status" value="1"/>
</dbReference>
<sequence length="292" mass="32223">MREGRIVRQTSGFYYVDCGGEVFSCRARGLFRKEGVTPLVGDLVRMEETEPGCGFVVEILPRRNNLIRPPVANVDLLLLILSIADPAPNLTVVDKLLAIAEYKGIDVSIVVTKSDLADPSGLCRIYREAGYPVAALNSLSDSPDAIREMIRGKLCVLAGNTGVGKSTLLNAMEPSLTLRTGETSRKLGRGRHTTRVTELFELAGGMIADTPGFSALETAQFERIRKEELELCFREFEPYRTGCRFTGCSHTKEKGCGVLAAVERGEIPLSRHKSYCEMYEEARQIKDWEVVG</sequence>
<dbReference type="NCBIfam" id="TIGR00157">
    <property type="entry name" value="ribosome small subunit-dependent GTPase A"/>
    <property type="match status" value="1"/>
</dbReference>
<dbReference type="PANTHER" id="PTHR32120">
    <property type="entry name" value="SMALL RIBOSOMAL SUBUNIT BIOGENESIS GTPASE RSGA"/>
    <property type="match status" value="1"/>
</dbReference>
<proteinExistence type="inferred from homology"/>
<dbReference type="Pfam" id="PF16745">
    <property type="entry name" value="RsgA_N"/>
    <property type="match status" value="1"/>
</dbReference>
<dbReference type="PROSITE" id="PS51721">
    <property type="entry name" value="G_CP"/>
    <property type="match status" value="1"/>
</dbReference>
<feature type="binding site" evidence="10">
    <location>
        <position position="256"/>
    </location>
    <ligand>
        <name>Zn(2+)</name>
        <dbReference type="ChEBI" id="CHEBI:29105"/>
    </ligand>
</feature>
<keyword evidence="8 10" id="KW-0694">RNA-binding</keyword>
<dbReference type="PANTHER" id="PTHR32120:SF11">
    <property type="entry name" value="SMALL RIBOSOMAL SUBUNIT BIOGENESIS GTPASE RSGA 1, MITOCHONDRIAL-RELATED"/>
    <property type="match status" value="1"/>
</dbReference>
<comment type="subunit">
    <text evidence="10">Monomer. Associates with 30S ribosomal subunit, binds 16S rRNA.</text>
</comment>
<keyword evidence="1 10" id="KW-0963">Cytoplasm</keyword>
<keyword evidence="6 10" id="KW-0378">Hydrolase</keyword>
<dbReference type="InterPro" id="IPR010914">
    <property type="entry name" value="RsgA_GTPase_dom"/>
</dbReference>
<comment type="function">
    <text evidence="10">One of several proteins that assist in the late maturation steps of the functional core of the 30S ribosomal subunit. Helps release RbfA from mature subunits. May play a role in the assembly of ribosomal proteins into the subunit. Circularly permuted GTPase that catalyzes slow GTP hydrolysis, GTPase activity is stimulated by the 30S ribosomal subunit.</text>
</comment>
<dbReference type="SUPFAM" id="SSF50249">
    <property type="entry name" value="Nucleic acid-binding proteins"/>
    <property type="match status" value="1"/>
</dbReference>
<evidence type="ECO:0000256" key="6">
    <source>
        <dbReference type="ARBA" id="ARBA00022801"/>
    </source>
</evidence>
<dbReference type="InterPro" id="IPR027417">
    <property type="entry name" value="P-loop_NTPase"/>
</dbReference>
<dbReference type="Gene3D" id="2.40.50.140">
    <property type="entry name" value="Nucleic acid-binding proteins"/>
    <property type="match status" value="1"/>
</dbReference>
<feature type="domain" description="EngC GTPase" evidence="11">
    <location>
        <begin position="72"/>
        <end position="214"/>
    </location>
</feature>
<evidence type="ECO:0000256" key="2">
    <source>
        <dbReference type="ARBA" id="ARBA00022517"/>
    </source>
</evidence>
<feature type="binding site" evidence="10">
    <location>
        <position position="248"/>
    </location>
    <ligand>
        <name>Zn(2+)</name>
        <dbReference type="ChEBI" id="CHEBI:29105"/>
    </ligand>
</feature>
<feature type="binding site" evidence="10">
    <location>
        <begin position="159"/>
        <end position="167"/>
    </location>
    <ligand>
        <name>GTP</name>
        <dbReference type="ChEBI" id="CHEBI:37565"/>
    </ligand>
</feature>
<comment type="similarity">
    <text evidence="10">Belongs to the TRAFAC class YlqF/YawG GTPase family. RsgA subfamily.</text>
</comment>
<keyword evidence="3 10" id="KW-0479">Metal-binding</keyword>
<dbReference type="EC" id="3.6.1.-" evidence="10"/>
<dbReference type="Pfam" id="PF03193">
    <property type="entry name" value="RsgA_GTPase"/>
    <property type="match status" value="1"/>
</dbReference>
<keyword evidence="5 10" id="KW-0547">Nucleotide-binding</keyword>
<dbReference type="InterPro" id="IPR004881">
    <property type="entry name" value="Ribosome_biogen_GTPase_RsgA"/>
</dbReference>
<evidence type="ECO:0000256" key="9">
    <source>
        <dbReference type="ARBA" id="ARBA00023134"/>
    </source>
</evidence>
<dbReference type="InterPro" id="IPR031944">
    <property type="entry name" value="RsgA_N"/>
</dbReference>
<dbReference type="Proteomes" id="UP000658131">
    <property type="component" value="Unassembled WGS sequence"/>
</dbReference>
<evidence type="ECO:0000313" key="14">
    <source>
        <dbReference type="Proteomes" id="UP000658131"/>
    </source>
</evidence>
<feature type="domain" description="CP-type G" evidence="12">
    <location>
        <begin position="63"/>
        <end position="216"/>
    </location>
</feature>
<gene>
    <name evidence="10 13" type="primary">rsgA</name>
    <name evidence="13" type="ORF">H8717_03255</name>
</gene>
<evidence type="ECO:0000256" key="10">
    <source>
        <dbReference type="HAMAP-Rule" id="MF_01820"/>
    </source>
</evidence>
<keyword evidence="2 10" id="KW-0690">Ribosome biogenesis</keyword>
<keyword evidence="7 10" id="KW-0862">Zinc</keyword>
<dbReference type="InterPro" id="IPR012340">
    <property type="entry name" value="NA-bd_OB-fold"/>
</dbReference>